<dbReference type="Proteomes" id="UP000494040">
    <property type="component" value="Unassembled WGS sequence"/>
</dbReference>
<evidence type="ECO:0000313" key="2">
    <source>
        <dbReference type="EnsemblMetazoa" id="XP_024082844.1"/>
    </source>
</evidence>
<dbReference type="EnsemblMetazoa" id="XM_024227076.1">
    <property type="protein sequence ID" value="XP_024082844.1"/>
    <property type="gene ID" value="LOC112126966"/>
</dbReference>
<accession>A0A8I6SJ53</accession>
<reference evidence="2" key="1">
    <citation type="submission" date="2022-01" db="UniProtKB">
        <authorList>
            <consortium name="EnsemblMetazoa"/>
        </authorList>
    </citation>
    <scope>IDENTIFICATION</scope>
</reference>
<evidence type="ECO:0000313" key="3">
    <source>
        <dbReference type="Proteomes" id="UP000494040"/>
    </source>
</evidence>
<name>A0A8I6SJ53_CIMLE</name>
<dbReference type="RefSeq" id="XP_024082844.1">
    <property type="nucleotide sequence ID" value="XM_024227076.1"/>
</dbReference>
<dbReference type="AlphaFoldDB" id="A0A8I6SJ53"/>
<proteinExistence type="predicted"/>
<organism evidence="2 3">
    <name type="scientific">Cimex lectularius</name>
    <name type="common">Bed bug</name>
    <name type="synonym">Acanthia lectularia</name>
    <dbReference type="NCBI Taxonomy" id="79782"/>
    <lineage>
        <taxon>Eukaryota</taxon>
        <taxon>Metazoa</taxon>
        <taxon>Ecdysozoa</taxon>
        <taxon>Arthropoda</taxon>
        <taxon>Hexapoda</taxon>
        <taxon>Insecta</taxon>
        <taxon>Pterygota</taxon>
        <taxon>Neoptera</taxon>
        <taxon>Paraneoptera</taxon>
        <taxon>Hemiptera</taxon>
        <taxon>Heteroptera</taxon>
        <taxon>Panheteroptera</taxon>
        <taxon>Cimicomorpha</taxon>
        <taxon>Cimicidae</taxon>
        <taxon>Cimex</taxon>
    </lineage>
</organism>
<feature type="signal peptide" evidence="1">
    <location>
        <begin position="1"/>
        <end position="22"/>
    </location>
</feature>
<keyword evidence="1" id="KW-0732">Signal</keyword>
<feature type="chain" id="PRO_5035240084" evidence="1">
    <location>
        <begin position="23"/>
        <end position="190"/>
    </location>
</feature>
<dbReference type="OrthoDB" id="6630514at2759"/>
<evidence type="ECO:0000256" key="1">
    <source>
        <dbReference type="SAM" id="SignalP"/>
    </source>
</evidence>
<protein>
    <submittedName>
        <fullName evidence="2">Uncharacterized protein</fullName>
    </submittedName>
</protein>
<dbReference type="GeneID" id="112126966"/>
<dbReference type="KEGG" id="clec:112126966"/>
<keyword evidence="3" id="KW-1185">Reference proteome</keyword>
<sequence length="190" mass="21702">MEAAAFLPMIILLLSIFGNCKCHLLEDSQITTEKVANDEPKMALIQTGNYSISSHIMPLLSLLLNAIPLFIDQFKSQKREDTPKIPVEFEGRNPCVDWILVRKKYPGSDCHFYQCELHQPVKPACRLQVIDEEPFPIINPKTVIEKSILVRITNCLSIRIFKCVYGYKYSKESKGCIKFLNNYSQCICPA</sequence>